<protein>
    <submittedName>
        <fullName evidence="2">RagB/SusD family nutrient uptake outer membrane protein</fullName>
    </submittedName>
</protein>
<accession>A0ABW3RNI9</accession>
<evidence type="ECO:0000313" key="2">
    <source>
        <dbReference type="EMBL" id="MFD1166654.1"/>
    </source>
</evidence>
<gene>
    <name evidence="2" type="ORF">ACFQ2C_13655</name>
</gene>
<dbReference type="Gene3D" id="1.25.40.390">
    <property type="match status" value="1"/>
</dbReference>
<name>A0ABW3RNI9_9SPHI</name>
<dbReference type="InterPro" id="IPR033985">
    <property type="entry name" value="SusD-like_N"/>
</dbReference>
<dbReference type="RefSeq" id="WP_380897488.1">
    <property type="nucleotide sequence ID" value="NZ_JBHTKY010000021.1"/>
</dbReference>
<dbReference type="SUPFAM" id="SSF48452">
    <property type="entry name" value="TPR-like"/>
    <property type="match status" value="1"/>
</dbReference>
<reference evidence="3" key="1">
    <citation type="journal article" date="2019" name="Int. J. Syst. Evol. Microbiol.">
        <title>The Global Catalogue of Microorganisms (GCM) 10K type strain sequencing project: providing services to taxonomists for standard genome sequencing and annotation.</title>
        <authorList>
            <consortium name="The Broad Institute Genomics Platform"/>
            <consortium name="The Broad Institute Genome Sequencing Center for Infectious Disease"/>
            <person name="Wu L."/>
            <person name="Ma J."/>
        </authorList>
    </citation>
    <scope>NUCLEOTIDE SEQUENCE [LARGE SCALE GENOMIC DNA]</scope>
    <source>
        <strain evidence="3">CCUG 52468</strain>
    </source>
</reference>
<dbReference type="Proteomes" id="UP001597205">
    <property type="component" value="Unassembled WGS sequence"/>
</dbReference>
<sequence length="491" mass="56634">MKILRIIICGFGIFSFSNCTKFLETPPDLRTELDSYDKIAELLTTAYPKGNYIPFFEVASDNAGDKGIGRTEGDITNIHPWMYKDVDSRDMDSPTFYWYACYAAISAANHALEAIDKLGNKKEYNPLRGEALIARAYAHHMLVMTFAKNYDSNTAATDPGIPYVTETEKVVLKKYERKTVEHVYQQIEKDIVEGLPLLDNSRYKVPKFHFTTTSANAFAARFYLFKGDYAKVVEHAELALGQDIKSYIRPINSVKHISMEYFTKQEWYTSTENPSNLLICETPSLWGRSYVGNRYGFTSTIYYNLVLAPNITTGRYIYSYFGATETVIHIPKFREHFVTTNVNASFGVPYNMLPLFTADELLLNWAEGLTKLRRFNDAINLLNTFISHKVIYNSEILRYVSDIHDLNVTKINNFYGDQDLEQNLIKTVLRFKQIEFVFEGLRWMDVLRHRIPVQHWSYNGNESYILDPGSNNRMFQLPEEVILSGIEPNPR</sequence>
<evidence type="ECO:0000259" key="1">
    <source>
        <dbReference type="Pfam" id="PF14322"/>
    </source>
</evidence>
<proteinExistence type="predicted"/>
<comment type="caution">
    <text evidence="2">The sequence shown here is derived from an EMBL/GenBank/DDBJ whole genome shotgun (WGS) entry which is preliminary data.</text>
</comment>
<dbReference type="InterPro" id="IPR011990">
    <property type="entry name" value="TPR-like_helical_dom_sf"/>
</dbReference>
<keyword evidence="3" id="KW-1185">Reference proteome</keyword>
<feature type="domain" description="SusD-like N-terminal" evidence="1">
    <location>
        <begin position="21"/>
        <end position="224"/>
    </location>
</feature>
<organism evidence="2 3">
    <name type="scientific">Sphingobacterium daejeonense</name>
    <dbReference type="NCBI Taxonomy" id="371142"/>
    <lineage>
        <taxon>Bacteria</taxon>
        <taxon>Pseudomonadati</taxon>
        <taxon>Bacteroidota</taxon>
        <taxon>Sphingobacteriia</taxon>
        <taxon>Sphingobacteriales</taxon>
        <taxon>Sphingobacteriaceae</taxon>
        <taxon>Sphingobacterium</taxon>
    </lineage>
</organism>
<evidence type="ECO:0000313" key="3">
    <source>
        <dbReference type="Proteomes" id="UP001597205"/>
    </source>
</evidence>
<dbReference type="EMBL" id="JBHTKY010000021">
    <property type="protein sequence ID" value="MFD1166654.1"/>
    <property type="molecule type" value="Genomic_DNA"/>
</dbReference>
<dbReference type="Pfam" id="PF14322">
    <property type="entry name" value="SusD-like_3"/>
    <property type="match status" value="1"/>
</dbReference>